<evidence type="ECO:0000259" key="2">
    <source>
        <dbReference type="Pfam" id="PF12158"/>
    </source>
</evidence>
<dbReference type="RefSeq" id="WP_166850842.1">
    <property type="nucleotide sequence ID" value="NZ_JAAONY010000001.1"/>
</dbReference>
<dbReference type="InParanoid" id="A0A7X0MV05"/>
<feature type="transmembrane region" description="Helical" evidence="1">
    <location>
        <begin position="21"/>
        <end position="44"/>
    </location>
</feature>
<evidence type="ECO:0000313" key="3">
    <source>
        <dbReference type="EMBL" id="MBB6520575.1"/>
    </source>
</evidence>
<keyword evidence="1" id="KW-1133">Transmembrane helix</keyword>
<reference evidence="3 4" key="1">
    <citation type="submission" date="2020-08" db="EMBL/GenBank/DDBJ databases">
        <title>Genomic Encyclopedia of Type Strains, Phase IV (KMG-IV): sequencing the most valuable type-strain genomes for metagenomic binning, comparative biology and taxonomic classification.</title>
        <authorList>
            <person name="Goeker M."/>
        </authorList>
    </citation>
    <scope>NUCLEOTIDE SEQUENCE [LARGE SCALE GENOMIC DNA]</scope>
    <source>
        <strain evidence="3 4">DSM 22368</strain>
    </source>
</reference>
<gene>
    <name evidence="3" type="ORF">HNR48_000853</name>
</gene>
<name>A0A7X0MV05_9GAMM</name>
<dbReference type="Proteomes" id="UP000528457">
    <property type="component" value="Unassembled WGS sequence"/>
</dbReference>
<keyword evidence="1" id="KW-0472">Membrane</keyword>
<keyword evidence="1" id="KW-0812">Transmembrane</keyword>
<organism evidence="3 4">
    <name type="scientific">Pseudoteredinibacter isoporae</name>
    <dbReference type="NCBI Taxonomy" id="570281"/>
    <lineage>
        <taxon>Bacteria</taxon>
        <taxon>Pseudomonadati</taxon>
        <taxon>Pseudomonadota</taxon>
        <taxon>Gammaproteobacteria</taxon>
        <taxon>Cellvibrionales</taxon>
        <taxon>Cellvibrionaceae</taxon>
        <taxon>Pseudoteredinibacter</taxon>
    </lineage>
</organism>
<accession>A0A7X0MV05</accession>
<sequence>MWMQIKMVNGKHPAYKDSLKSFGIVGVIFAMIGFLMLFGGGLWAHSVSNFKERAILVEGEVIDLVSRSGSDSTTYAPKYRFVVNEQQVYTVVSRSSSNPPAYDIGEKVPVLYDPADPMDARIDGFLGLWFGPTLLAGMGTVFALVSLIPAVLYWRRRNNVNYLMRQGMPVMAEFQRVESDDGDKKGNTVFYIIARWHEKEVNQMHVYRSEALGFDPSEFLSPKQLITVLVHRQKPDVYFVDTSFLPQQRV</sequence>
<protein>
    <recommendedName>
        <fullName evidence="2">DUF3592 domain-containing protein</fullName>
    </recommendedName>
</protein>
<feature type="domain" description="DUF3592" evidence="2">
    <location>
        <begin position="57"/>
        <end position="125"/>
    </location>
</feature>
<dbReference type="InterPro" id="IPR021994">
    <property type="entry name" value="DUF3592"/>
</dbReference>
<evidence type="ECO:0000313" key="4">
    <source>
        <dbReference type="Proteomes" id="UP000528457"/>
    </source>
</evidence>
<comment type="caution">
    <text evidence="3">The sequence shown here is derived from an EMBL/GenBank/DDBJ whole genome shotgun (WGS) entry which is preliminary data.</text>
</comment>
<feature type="transmembrane region" description="Helical" evidence="1">
    <location>
        <begin position="134"/>
        <end position="154"/>
    </location>
</feature>
<dbReference type="EMBL" id="JACHHT010000001">
    <property type="protein sequence ID" value="MBB6520575.1"/>
    <property type="molecule type" value="Genomic_DNA"/>
</dbReference>
<dbReference type="Pfam" id="PF12158">
    <property type="entry name" value="DUF3592"/>
    <property type="match status" value="1"/>
</dbReference>
<keyword evidence="4" id="KW-1185">Reference proteome</keyword>
<evidence type="ECO:0000256" key="1">
    <source>
        <dbReference type="SAM" id="Phobius"/>
    </source>
</evidence>
<dbReference type="AlphaFoldDB" id="A0A7X0MV05"/>
<proteinExistence type="predicted"/>